<dbReference type="GO" id="GO:0000976">
    <property type="term" value="F:transcription cis-regulatory region binding"/>
    <property type="evidence" value="ECO:0007669"/>
    <property type="project" value="TreeGrafter"/>
</dbReference>
<dbReference type="EMBL" id="JAZHOF010000003">
    <property type="protein sequence ID" value="MEJ8571458.1"/>
    <property type="molecule type" value="Genomic_DNA"/>
</dbReference>
<dbReference type="SUPFAM" id="SSF46894">
    <property type="entry name" value="C-terminal effector domain of the bipartite response regulators"/>
    <property type="match status" value="1"/>
</dbReference>
<evidence type="ECO:0000313" key="15">
    <source>
        <dbReference type="Proteomes" id="UP001378188"/>
    </source>
</evidence>
<dbReference type="CDD" id="cd00383">
    <property type="entry name" value="trans_reg_C"/>
    <property type="match status" value="1"/>
</dbReference>
<evidence type="ECO:0000256" key="11">
    <source>
        <dbReference type="PROSITE-ProRule" id="PRU01091"/>
    </source>
</evidence>
<dbReference type="PANTHER" id="PTHR48111">
    <property type="entry name" value="REGULATOR OF RPOS"/>
    <property type="match status" value="1"/>
</dbReference>
<organism evidence="14 15">
    <name type="scientific">Microbaculum marinum</name>
    <dbReference type="NCBI Taxonomy" id="1764581"/>
    <lineage>
        <taxon>Bacteria</taxon>
        <taxon>Pseudomonadati</taxon>
        <taxon>Pseudomonadota</taxon>
        <taxon>Alphaproteobacteria</taxon>
        <taxon>Hyphomicrobiales</taxon>
        <taxon>Tepidamorphaceae</taxon>
        <taxon>Microbaculum</taxon>
    </lineage>
</organism>
<sequence length="257" mass="28426">MIAGTELAAEPGVRPAGAAERTPHVVVVDDESEIREMLREYLSLKGFRVDCVEGGAALRRLIAEDPADLVLLDIAMPEEDGLSIARYLNANHDSAIVMLTAAGDVVDRIIGLEMGADDYLPKPVDLRELLARIKAVLRRGTRSNTGPANDNGPRMVRFGDCRLDIEAHRLQDAEGMDIPITSMEFDLLKAFAEHPNRVLSRDQLLDLAHNRGWEPFDRSIDIRIARLRRKVEPDPAKPQVIRTVRGAGYMFAMGRAG</sequence>
<evidence type="ECO:0000256" key="1">
    <source>
        <dbReference type="ARBA" id="ARBA00004496"/>
    </source>
</evidence>
<dbReference type="GO" id="GO:0005829">
    <property type="term" value="C:cytosol"/>
    <property type="evidence" value="ECO:0007669"/>
    <property type="project" value="TreeGrafter"/>
</dbReference>
<dbReference type="GO" id="GO:0000156">
    <property type="term" value="F:phosphorelay response regulator activity"/>
    <property type="evidence" value="ECO:0007669"/>
    <property type="project" value="TreeGrafter"/>
</dbReference>
<dbReference type="FunFam" id="1.10.10.10:FF:000099">
    <property type="entry name" value="Two-component system response regulator TorR"/>
    <property type="match status" value="1"/>
</dbReference>
<keyword evidence="3 10" id="KW-0597">Phosphoprotein</keyword>
<dbReference type="Gene3D" id="1.10.10.10">
    <property type="entry name" value="Winged helix-like DNA-binding domain superfamily/Winged helix DNA-binding domain"/>
    <property type="match status" value="1"/>
</dbReference>
<feature type="domain" description="OmpR/PhoB-type" evidence="13">
    <location>
        <begin position="153"/>
        <end position="253"/>
    </location>
</feature>
<evidence type="ECO:0000256" key="9">
    <source>
        <dbReference type="ARBA" id="ARBA00067337"/>
    </source>
</evidence>
<evidence type="ECO:0000256" key="3">
    <source>
        <dbReference type="ARBA" id="ARBA00022553"/>
    </source>
</evidence>
<dbReference type="RefSeq" id="WP_340329159.1">
    <property type="nucleotide sequence ID" value="NZ_JAZHOF010000003.1"/>
</dbReference>
<feature type="DNA-binding region" description="OmpR/PhoB-type" evidence="11">
    <location>
        <begin position="153"/>
        <end position="253"/>
    </location>
</feature>
<dbReference type="PROSITE" id="PS51755">
    <property type="entry name" value="OMPR_PHOB"/>
    <property type="match status" value="1"/>
</dbReference>
<dbReference type="InterPro" id="IPR039420">
    <property type="entry name" value="WalR-like"/>
</dbReference>
<dbReference type="GO" id="GO:0032993">
    <property type="term" value="C:protein-DNA complex"/>
    <property type="evidence" value="ECO:0007669"/>
    <property type="project" value="TreeGrafter"/>
</dbReference>
<dbReference type="SMART" id="SM00448">
    <property type="entry name" value="REC"/>
    <property type="match status" value="1"/>
</dbReference>
<name>A0AAW9RTR0_9HYPH</name>
<dbReference type="InterPro" id="IPR016032">
    <property type="entry name" value="Sig_transdc_resp-reg_C-effctor"/>
</dbReference>
<dbReference type="InterPro" id="IPR001789">
    <property type="entry name" value="Sig_transdc_resp-reg_receiver"/>
</dbReference>
<proteinExistence type="predicted"/>
<dbReference type="Gene3D" id="6.10.250.690">
    <property type="match status" value="1"/>
</dbReference>
<gene>
    <name evidence="14" type="ORF">V3328_08240</name>
</gene>
<dbReference type="Gene3D" id="3.40.50.2300">
    <property type="match status" value="1"/>
</dbReference>
<dbReference type="InterPro" id="IPR011006">
    <property type="entry name" value="CheY-like_superfamily"/>
</dbReference>
<evidence type="ECO:0000313" key="14">
    <source>
        <dbReference type="EMBL" id="MEJ8571458.1"/>
    </source>
</evidence>
<evidence type="ECO:0000256" key="10">
    <source>
        <dbReference type="PROSITE-ProRule" id="PRU00169"/>
    </source>
</evidence>
<evidence type="ECO:0000256" key="7">
    <source>
        <dbReference type="ARBA" id="ARBA00023159"/>
    </source>
</evidence>
<comment type="caution">
    <text evidence="14">The sequence shown here is derived from an EMBL/GenBank/DDBJ whole genome shotgun (WGS) entry which is preliminary data.</text>
</comment>
<reference evidence="14 15" key="1">
    <citation type="submission" date="2024-02" db="EMBL/GenBank/DDBJ databases">
        <title>Genome analysis and characterization of Microbaculum marinisediminis sp. nov., isolated from marine sediment.</title>
        <authorList>
            <person name="Du Z.-J."/>
            <person name="Ye Y.-Q."/>
            <person name="Zhang Z.-R."/>
            <person name="Yuan S.-M."/>
            <person name="Zhang X.-Y."/>
        </authorList>
    </citation>
    <scope>NUCLEOTIDE SEQUENCE [LARGE SCALE GENOMIC DNA]</scope>
    <source>
        <strain evidence="14 15">SDUM1044001</strain>
    </source>
</reference>
<evidence type="ECO:0000256" key="6">
    <source>
        <dbReference type="ARBA" id="ARBA00023125"/>
    </source>
</evidence>
<keyword evidence="15" id="KW-1185">Reference proteome</keyword>
<evidence type="ECO:0000256" key="4">
    <source>
        <dbReference type="ARBA" id="ARBA00023012"/>
    </source>
</evidence>
<evidence type="ECO:0000256" key="2">
    <source>
        <dbReference type="ARBA" id="ARBA00022490"/>
    </source>
</evidence>
<keyword evidence="6 11" id="KW-0238">DNA-binding</keyword>
<keyword evidence="2" id="KW-0963">Cytoplasm</keyword>
<dbReference type="Pfam" id="PF00486">
    <property type="entry name" value="Trans_reg_C"/>
    <property type="match status" value="1"/>
</dbReference>
<feature type="domain" description="Response regulatory" evidence="12">
    <location>
        <begin position="24"/>
        <end position="137"/>
    </location>
</feature>
<keyword evidence="5" id="KW-0805">Transcription regulation</keyword>
<accession>A0AAW9RTR0</accession>
<dbReference type="Proteomes" id="UP001378188">
    <property type="component" value="Unassembled WGS sequence"/>
</dbReference>
<protein>
    <recommendedName>
        <fullName evidence="9">Regulatory protein VirG</fullName>
    </recommendedName>
</protein>
<dbReference type="GO" id="GO:0006355">
    <property type="term" value="P:regulation of DNA-templated transcription"/>
    <property type="evidence" value="ECO:0007669"/>
    <property type="project" value="InterPro"/>
</dbReference>
<dbReference type="InterPro" id="IPR036388">
    <property type="entry name" value="WH-like_DNA-bd_sf"/>
</dbReference>
<comment type="subcellular location">
    <subcellularLocation>
        <location evidence="1">Cytoplasm</location>
    </subcellularLocation>
</comment>
<keyword evidence="4" id="KW-0902">Two-component regulatory system</keyword>
<dbReference type="PANTHER" id="PTHR48111:SF4">
    <property type="entry name" value="DNA-BINDING DUAL TRANSCRIPTIONAL REGULATOR OMPR"/>
    <property type="match status" value="1"/>
</dbReference>
<dbReference type="SMART" id="SM00862">
    <property type="entry name" value="Trans_reg_C"/>
    <property type="match status" value="1"/>
</dbReference>
<dbReference type="Pfam" id="PF00072">
    <property type="entry name" value="Response_reg"/>
    <property type="match status" value="1"/>
</dbReference>
<evidence type="ECO:0000256" key="8">
    <source>
        <dbReference type="ARBA" id="ARBA00023163"/>
    </source>
</evidence>
<evidence type="ECO:0000259" key="12">
    <source>
        <dbReference type="PROSITE" id="PS50110"/>
    </source>
</evidence>
<keyword evidence="8" id="KW-0804">Transcription</keyword>
<dbReference type="PROSITE" id="PS50110">
    <property type="entry name" value="RESPONSE_REGULATORY"/>
    <property type="match status" value="1"/>
</dbReference>
<feature type="modified residue" description="4-aspartylphosphate" evidence="10">
    <location>
        <position position="73"/>
    </location>
</feature>
<dbReference type="AlphaFoldDB" id="A0AAW9RTR0"/>
<evidence type="ECO:0000256" key="5">
    <source>
        <dbReference type="ARBA" id="ARBA00023015"/>
    </source>
</evidence>
<dbReference type="InterPro" id="IPR001867">
    <property type="entry name" value="OmpR/PhoB-type_DNA-bd"/>
</dbReference>
<dbReference type="SUPFAM" id="SSF52172">
    <property type="entry name" value="CheY-like"/>
    <property type="match status" value="1"/>
</dbReference>
<evidence type="ECO:0000259" key="13">
    <source>
        <dbReference type="PROSITE" id="PS51755"/>
    </source>
</evidence>
<keyword evidence="7" id="KW-0010">Activator</keyword>